<feature type="non-terminal residue" evidence="2">
    <location>
        <position position="1"/>
    </location>
</feature>
<organism evidence="2 3">
    <name type="scientific">Cymbomonas tetramitiformis</name>
    <dbReference type="NCBI Taxonomy" id="36881"/>
    <lineage>
        <taxon>Eukaryota</taxon>
        <taxon>Viridiplantae</taxon>
        <taxon>Chlorophyta</taxon>
        <taxon>Pyramimonadophyceae</taxon>
        <taxon>Pyramimonadales</taxon>
        <taxon>Pyramimonadaceae</taxon>
        <taxon>Cymbomonas</taxon>
    </lineage>
</organism>
<dbReference type="AlphaFoldDB" id="A0AAE0EU68"/>
<comment type="caution">
    <text evidence="2">The sequence shown here is derived from an EMBL/GenBank/DDBJ whole genome shotgun (WGS) entry which is preliminary data.</text>
</comment>
<dbReference type="EMBL" id="LGRX02033551">
    <property type="protein sequence ID" value="KAK3240786.1"/>
    <property type="molecule type" value="Genomic_DNA"/>
</dbReference>
<accession>A0AAE0EU68</accession>
<evidence type="ECO:0000313" key="3">
    <source>
        <dbReference type="Proteomes" id="UP001190700"/>
    </source>
</evidence>
<proteinExistence type="predicted"/>
<protein>
    <submittedName>
        <fullName evidence="2">Uncharacterized protein</fullName>
    </submittedName>
</protein>
<dbReference type="Proteomes" id="UP001190700">
    <property type="component" value="Unassembled WGS sequence"/>
</dbReference>
<feature type="region of interest" description="Disordered" evidence="1">
    <location>
        <begin position="87"/>
        <end position="117"/>
    </location>
</feature>
<keyword evidence="3" id="KW-1185">Reference proteome</keyword>
<reference evidence="2 3" key="1">
    <citation type="journal article" date="2015" name="Genome Biol. Evol.">
        <title>Comparative Genomics of a Bacterivorous Green Alga Reveals Evolutionary Causalities and Consequences of Phago-Mixotrophic Mode of Nutrition.</title>
        <authorList>
            <person name="Burns J.A."/>
            <person name="Paasch A."/>
            <person name="Narechania A."/>
            <person name="Kim E."/>
        </authorList>
    </citation>
    <scope>NUCLEOTIDE SEQUENCE [LARGE SCALE GENOMIC DNA]</scope>
    <source>
        <strain evidence="2 3">PLY_AMNH</strain>
    </source>
</reference>
<evidence type="ECO:0000313" key="2">
    <source>
        <dbReference type="EMBL" id="KAK3240786.1"/>
    </source>
</evidence>
<sequence length="117" mass="12878">EEAPESGVAAAAMGALRASQEAQAGRDKEHLVEVMEQLKKEANSVASTMEAVVAETRANFQLERDRIIHRSRARIDQDRKDQVIAEGEMKQLKKDSDPRNGELMTSIRASMRSVAGS</sequence>
<evidence type="ECO:0000256" key="1">
    <source>
        <dbReference type="SAM" id="MobiDB-lite"/>
    </source>
</evidence>
<gene>
    <name evidence="2" type="ORF">CYMTET_49391</name>
</gene>
<name>A0AAE0EU68_9CHLO</name>
<feature type="compositionally biased region" description="Basic and acidic residues" evidence="1">
    <location>
        <begin position="87"/>
        <end position="100"/>
    </location>
</feature>